<keyword evidence="1" id="KW-0805">Transcription regulation</keyword>
<evidence type="ECO:0000256" key="2">
    <source>
        <dbReference type="ARBA" id="ARBA00023125"/>
    </source>
</evidence>
<protein>
    <submittedName>
        <fullName evidence="5">Transcriptional regulator, HxlR family</fullName>
    </submittedName>
</protein>
<sequence>MTNLNPDFCEVNESLDILVGKWKPIILLNLLAESPMRFSELKKAIPKITQKMLTKQLRELESQEIIIRKVYAQVPPRVEYSITKYGKTLQPILDAMHEWGLKHKERTNSKITI</sequence>
<dbReference type="InterPro" id="IPR036390">
    <property type="entry name" value="WH_DNA-bd_sf"/>
</dbReference>
<evidence type="ECO:0000313" key="6">
    <source>
        <dbReference type="Proteomes" id="UP000195611"/>
    </source>
</evidence>
<dbReference type="InterPro" id="IPR002577">
    <property type="entry name" value="HTH_HxlR"/>
</dbReference>
<dbReference type="GeneID" id="96911619"/>
<evidence type="ECO:0000259" key="4">
    <source>
        <dbReference type="PROSITE" id="PS51118"/>
    </source>
</evidence>
<name>A0A1R4IMR9_9LACT</name>
<accession>A0A1R4IMR9</accession>
<keyword evidence="2" id="KW-0238">DNA-binding</keyword>
<dbReference type="AlphaFoldDB" id="A0A1R4IMR9"/>
<dbReference type="GO" id="GO:0003677">
    <property type="term" value="F:DNA binding"/>
    <property type="evidence" value="ECO:0007669"/>
    <property type="project" value="UniProtKB-KW"/>
</dbReference>
<keyword evidence="3" id="KW-0804">Transcription</keyword>
<organism evidence="5 6">
    <name type="scientific">Marinilactibacillus psychrotolerans 42ea</name>
    <dbReference type="NCBI Taxonomy" id="1255609"/>
    <lineage>
        <taxon>Bacteria</taxon>
        <taxon>Bacillati</taxon>
        <taxon>Bacillota</taxon>
        <taxon>Bacilli</taxon>
        <taxon>Lactobacillales</taxon>
        <taxon>Carnobacteriaceae</taxon>
        <taxon>Marinilactibacillus</taxon>
    </lineage>
</organism>
<reference evidence="5 6" key="1">
    <citation type="submission" date="2017-02" db="EMBL/GenBank/DDBJ databases">
        <authorList>
            <person name="Peterson S.W."/>
        </authorList>
    </citation>
    <scope>NUCLEOTIDE SEQUENCE [LARGE SCALE GENOMIC DNA]</scope>
    <source>
        <strain evidence="5 6">42ea</strain>
    </source>
</reference>
<dbReference type="PROSITE" id="PS51118">
    <property type="entry name" value="HTH_HXLR"/>
    <property type="match status" value="1"/>
</dbReference>
<dbReference type="Gene3D" id="1.10.10.10">
    <property type="entry name" value="Winged helix-like DNA-binding domain superfamily/Winged helix DNA-binding domain"/>
    <property type="match status" value="1"/>
</dbReference>
<gene>
    <name evidence="5" type="ORF">FM115_01570</name>
</gene>
<evidence type="ECO:0000256" key="1">
    <source>
        <dbReference type="ARBA" id="ARBA00023015"/>
    </source>
</evidence>
<dbReference type="EMBL" id="FUKW01000028">
    <property type="protein sequence ID" value="SJN20543.1"/>
    <property type="molecule type" value="Genomic_DNA"/>
</dbReference>
<evidence type="ECO:0000313" key="5">
    <source>
        <dbReference type="EMBL" id="SJN20543.1"/>
    </source>
</evidence>
<proteinExistence type="predicted"/>
<feature type="domain" description="HTH hxlR-type" evidence="4">
    <location>
        <begin position="9"/>
        <end position="108"/>
    </location>
</feature>
<dbReference type="SUPFAM" id="SSF46785">
    <property type="entry name" value="Winged helix' DNA-binding domain"/>
    <property type="match status" value="1"/>
</dbReference>
<dbReference type="Pfam" id="PF01638">
    <property type="entry name" value="HxlR"/>
    <property type="match status" value="1"/>
</dbReference>
<dbReference type="InterPro" id="IPR036388">
    <property type="entry name" value="WH-like_DNA-bd_sf"/>
</dbReference>
<dbReference type="PANTHER" id="PTHR33204:SF29">
    <property type="entry name" value="TRANSCRIPTIONAL REGULATOR"/>
    <property type="match status" value="1"/>
</dbReference>
<dbReference type="Proteomes" id="UP000195611">
    <property type="component" value="Unassembled WGS sequence"/>
</dbReference>
<dbReference type="PANTHER" id="PTHR33204">
    <property type="entry name" value="TRANSCRIPTIONAL REGULATOR, MARR FAMILY"/>
    <property type="match status" value="1"/>
</dbReference>
<dbReference type="RefSeq" id="WP_087057101.1">
    <property type="nucleotide sequence ID" value="NZ_FUKW01000028.1"/>
</dbReference>
<evidence type="ECO:0000256" key="3">
    <source>
        <dbReference type="ARBA" id="ARBA00023163"/>
    </source>
</evidence>